<dbReference type="OrthoDB" id="882303at2"/>
<dbReference type="AlphaFoldDB" id="A0A2S8ACD4"/>
<dbReference type="InterPro" id="IPR025460">
    <property type="entry name" value="DUF4280"/>
</dbReference>
<keyword evidence="2" id="KW-1185">Reference proteome</keyword>
<evidence type="ECO:0000313" key="2">
    <source>
        <dbReference type="Proteomes" id="UP000238042"/>
    </source>
</evidence>
<gene>
    <name evidence="1" type="ORF">C4S77_06700</name>
</gene>
<evidence type="ECO:0000313" key="1">
    <source>
        <dbReference type="EMBL" id="PQL92355.1"/>
    </source>
</evidence>
<sequence>MSEKHVVVQGATCKCQFGNCPDSLVVKTHQKEYANDAEGSDKLIVTTKELGSSTLKNNSFGSCSKLGSPPPPCKVAITQWTDFYEPVTLSNKGKVILENSKATCAIAGTPCISITYHGQVAEPSAQNFKNVNREIQSQINPMVDINEMTEEELIHEGGEDSSI</sequence>
<comment type="caution">
    <text evidence="1">The sequence shown here is derived from an EMBL/GenBank/DDBJ whole genome shotgun (WGS) entry which is preliminary data.</text>
</comment>
<dbReference type="EMBL" id="PSZM01000038">
    <property type="protein sequence ID" value="PQL92355.1"/>
    <property type="molecule type" value="Genomic_DNA"/>
</dbReference>
<name>A0A2S8ACD4_9FLAO</name>
<dbReference type="RefSeq" id="WP_105246908.1">
    <property type="nucleotide sequence ID" value="NZ_PSZM01000038.1"/>
</dbReference>
<protein>
    <submittedName>
        <fullName evidence="1">DUF4280 domain-containing protein</fullName>
    </submittedName>
</protein>
<accession>A0A2S8ACD4</accession>
<organism evidence="1 2">
    <name type="scientific">Apibacter adventoris</name>
    <dbReference type="NCBI Taxonomy" id="1679466"/>
    <lineage>
        <taxon>Bacteria</taxon>
        <taxon>Pseudomonadati</taxon>
        <taxon>Bacteroidota</taxon>
        <taxon>Flavobacteriia</taxon>
        <taxon>Flavobacteriales</taxon>
        <taxon>Weeksellaceae</taxon>
        <taxon>Apibacter</taxon>
    </lineage>
</organism>
<dbReference type="Pfam" id="PF14107">
    <property type="entry name" value="DUF4280"/>
    <property type="match status" value="1"/>
</dbReference>
<reference evidence="1 2" key="1">
    <citation type="submission" date="2018-02" db="EMBL/GenBank/DDBJ databases">
        <title>Genome sequences of Apibacter spp., gut symbionts of Asian honey bees.</title>
        <authorList>
            <person name="Kwong W.K."/>
            <person name="Steele M.I."/>
            <person name="Moran N.A."/>
        </authorList>
    </citation>
    <scope>NUCLEOTIDE SEQUENCE [LARGE SCALE GENOMIC DNA]</scope>
    <source>
        <strain evidence="2">wkB301</strain>
    </source>
</reference>
<proteinExistence type="predicted"/>
<dbReference type="Proteomes" id="UP000238042">
    <property type="component" value="Unassembled WGS sequence"/>
</dbReference>